<keyword evidence="4" id="KW-1185">Reference proteome</keyword>
<accession>A0ABR6ZIT9</accession>
<reference evidence="3 4" key="1">
    <citation type="submission" date="2020-08" db="EMBL/GenBank/DDBJ databases">
        <title>Novel species isolated from subtropical streams in China.</title>
        <authorList>
            <person name="Lu H."/>
        </authorList>
    </citation>
    <scope>NUCLEOTIDE SEQUENCE [LARGE SCALE GENOMIC DNA]</scope>
    <source>
        <strain evidence="3 4">NL8W</strain>
    </source>
</reference>
<sequence length="365" mass="40800">MFNWPGQSKSSPSTENQTAKALTTEEQAEQLWQAVYEARAAAYSEQFGPLPADILKMMNLSGVWPGGGLYQLAAPQLSATAWLSSSFGLSNPDMPTTVISEEVSSEHDHLGRPTRTTTRLLSKDNMATYPGRPGYGYEFMVLTQGQEEWPLWLLQWAVNSEIQQDVDFLGRVDQYQGMTVEDIYVGGEQMVNILITRARAPLPATISLPNGEMSLLVATTITDDEMIWSKTNGRNALMNLLQKSGVGQFSHPDRPSVIHPQGVDYASIKSREQAEALAEQGLLRRGYLFPLQFGGEETAFNVAYMPRQGYMRKLFADKQINELVQQGQIQNYQAHPEYLGDSFIPKRIRIQATGDANLNFDIDMY</sequence>
<feature type="region of interest" description="Disordered" evidence="1">
    <location>
        <begin position="1"/>
        <end position="23"/>
    </location>
</feature>
<organism evidence="3 4">
    <name type="scientific">Undibacterium umbellatum</name>
    <dbReference type="NCBI Taxonomy" id="2762300"/>
    <lineage>
        <taxon>Bacteria</taxon>
        <taxon>Pseudomonadati</taxon>
        <taxon>Pseudomonadota</taxon>
        <taxon>Betaproteobacteria</taxon>
        <taxon>Burkholderiales</taxon>
        <taxon>Oxalobacteraceae</taxon>
        <taxon>Undibacterium</taxon>
    </lineage>
</organism>
<gene>
    <name evidence="3" type="ORF">H8L47_27240</name>
</gene>
<comment type="caution">
    <text evidence="3">The sequence shown here is derived from an EMBL/GenBank/DDBJ whole genome shotgun (WGS) entry which is preliminary data.</text>
</comment>
<evidence type="ECO:0000313" key="4">
    <source>
        <dbReference type="Proteomes" id="UP000646911"/>
    </source>
</evidence>
<dbReference type="RefSeq" id="WP_186956969.1">
    <property type="nucleotide sequence ID" value="NZ_JACOFX010000027.1"/>
</dbReference>
<dbReference type="Proteomes" id="UP000646911">
    <property type="component" value="Unassembled WGS sequence"/>
</dbReference>
<feature type="domain" description="Suppressor of fused-like" evidence="2">
    <location>
        <begin position="128"/>
        <end position="254"/>
    </location>
</feature>
<name>A0ABR6ZIT9_9BURK</name>
<dbReference type="Pfam" id="PF05076">
    <property type="entry name" value="SUFU"/>
    <property type="match status" value="1"/>
</dbReference>
<evidence type="ECO:0000256" key="1">
    <source>
        <dbReference type="SAM" id="MobiDB-lite"/>
    </source>
</evidence>
<proteinExistence type="predicted"/>
<evidence type="ECO:0000259" key="2">
    <source>
        <dbReference type="Pfam" id="PF05076"/>
    </source>
</evidence>
<dbReference type="InterPro" id="IPR020941">
    <property type="entry name" value="SUFU-like_domain"/>
</dbReference>
<dbReference type="EMBL" id="JACOFX010000027">
    <property type="protein sequence ID" value="MBC3911260.1"/>
    <property type="molecule type" value="Genomic_DNA"/>
</dbReference>
<protein>
    <submittedName>
        <fullName evidence="3">Suppressor of fused domain protein</fullName>
    </submittedName>
</protein>
<evidence type="ECO:0000313" key="3">
    <source>
        <dbReference type="EMBL" id="MBC3911260.1"/>
    </source>
</evidence>